<protein>
    <submittedName>
        <fullName evidence="4">Sel1 repeat-containing protein</fullName>
    </submittedName>
</protein>
<name>A0A3M4KIR6_PSESF</name>
<dbReference type="InterPro" id="IPR011990">
    <property type="entry name" value="TPR-like_helical_dom_sf"/>
</dbReference>
<feature type="compositionally biased region" description="Basic and acidic residues" evidence="1">
    <location>
        <begin position="304"/>
        <end position="316"/>
    </location>
</feature>
<accession>A0A3M4KIR6</accession>
<organism evidence="4 5">
    <name type="scientific">Pseudomonas syringae pv. actinidiae</name>
    <dbReference type="NCBI Taxonomy" id="103796"/>
    <lineage>
        <taxon>Bacteria</taxon>
        <taxon>Pseudomonadati</taxon>
        <taxon>Pseudomonadota</taxon>
        <taxon>Gammaproteobacteria</taxon>
        <taxon>Pseudomonadales</taxon>
        <taxon>Pseudomonadaceae</taxon>
        <taxon>Pseudomonas</taxon>
        <taxon>Pseudomonas syringae</taxon>
    </lineage>
</organism>
<dbReference type="InterPro" id="IPR050767">
    <property type="entry name" value="Sel1_AlgK"/>
</dbReference>
<dbReference type="Proteomes" id="UP000273140">
    <property type="component" value="Unassembled WGS sequence"/>
</dbReference>
<keyword evidence="2" id="KW-0732">Signal</keyword>
<dbReference type="InterPro" id="IPR045653">
    <property type="entry name" value="DUF6396"/>
</dbReference>
<dbReference type="RefSeq" id="WP_017700561.1">
    <property type="nucleotide sequence ID" value="NZ_RBRB01000288.1"/>
</dbReference>
<dbReference type="SUPFAM" id="SSF81901">
    <property type="entry name" value="HCP-like"/>
    <property type="match status" value="1"/>
</dbReference>
<feature type="signal peptide" evidence="2">
    <location>
        <begin position="1"/>
        <end position="18"/>
    </location>
</feature>
<dbReference type="EMBL" id="RBRB01000288">
    <property type="protein sequence ID" value="RMQ29168.1"/>
    <property type="molecule type" value="Genomic_DNA"/>
</dbReference>
<dbReference type="Pfam" id="PF19933">
    <property type="entry name" value="DUF6396"/>
    <property type="match status" value="1"/>
</dbReference>
<feature type="chain" id="PRO_5018328538" evidence="2">
    <location>
        <begin position="19"/>
        <end position="340"/>
    </location>
</feature>
<dbReference type="PANTHER" id="PTHR11102">
    <property type="entry name" value="SEL-1-LIKE PROTEIN"/>
    <property type="match status" value="1"/>
</dbReference>
<dbReference type="Gene3D" id="1.25.40.10">
    <property type="entry name" value="Tetratricopeptide repeat domain"/>
    <property type="match status" value="1"/>
</dbReference>
<gene>
    <name evidence="4" type="ORF">ALQ07_01412</name>
</gene>
<evidence type="ECO:0000313" key="4">
    <source>
        <dbReference type="EMBL" id="RMQ29168.1"/>
    </source>
</evidence>
<dbReference type="SMART" id="SM00671">
    <property type="entry name" value="SEL1"/>
    <property type="match status" value="3"/>
</dbReference>
<dbReference type="AlphaFoldDB" id="A0A3M4KIR6"/>
<feature type="region of interest" description="Disordered" evidence="1">
    <location>
        <begin position="304"/>
        <end position="340"/>
    </location>
</feature>
<sequence>MHTLIYLLLAVLPAIAMAEKNDSPPASSGERALQNNLRFKCHREADVLPPVNQDADTLYQYGLFLQQRERPSDISDAARYYRVAAAHGHYKAATNLQTLITQGLARSPNGQKEALALVEKFMTLGVPGAYYDMAHYLESGYGVEQDQEKANVYFRKAADLGGPDAQYYVAGLLGRVKGGAGVMEEMLHCAAYQGHAQSARELAAYLRTGKKYKDAVDAYQQATSSGNTISARMLSEAFKGVSSPDSLFYMDLEADEERSKRYEAIHNFLKSNEAQRAKVSDLDIIAPLPPTKLPAWDGTFQWQKERDAKTAPDKPNDMLLQRLSKEKNLDPATGLPLTKN</sequence>
<dbReference type="Pfam" id="PF08238">
    <property type="entry name" value="Sel1"/>
    <property type="match status" value="2"/>
</dbReference>
<reference evidence="4 5" key="1">
    <citation type="submission" date="2018-08" db="EMBL/GenBank/DDBJ databases">
        <title>Recombination of ecologically and evolutionarily significant loci maintains genetic cohesion in the Pseudomonas syringae species complex.</title>
        <authorList>
            <person name="Dillon M."/>
            <person name="Thakur S."/>
            <person name="Almeida R.N.D."/>
            <person name="Weir B.S."/>
            <person name="Guttman D.S."/>
        </authorList>
    </citation>
    <scope>NUCLEOTIDE SEQUENCE [LARGE SCALE GENOMIC DNA]</scope>
    <source>
        <strain evidence="4 5">ICMP 19074</strain>
    </source>
</reference>
<proteinExistence type="predicted"/>
<evidence type="ECO:0000313" key="5">
    <source>
        <dbReference type="Proteomes" id="UP000273140"/>
    </source>
</evidence>
<evidence type="ECO:0000256" key="2">
    <source>
        <dbReference type="SAM" id="SignalP"/>
    </source>
</evidence>
<comment type="caution">
    <text evidence="4">The sequence shown here is derived from an EMBL/GenBank/DDBJ whole genome shotgun (WGS) entry which is preliminary data.</text>
</comment>
<dbReference type="PANTHER" id="PTHR11102:SF160">
    <property type="entry name" value="ERAD-ASSOCIATED E3 UBIQUITIN-PROTEIN LIGASE COMPONENT HRD3"/>
    <property type="match status" value="1"/>
</dbReference>
<evidence type="ECO:0000256" key="1">
    <source>
        <dbReference type="SAM" id="MobiDB-lite"/>
    </source>
</evidence>
<evidence type="ECO:0000259" key="3">
    <source>
        <dbReference type="Pfam" id="PF19933"/>
    </source>
</evidence>
<feature type="domain" description="DUF6396" evidence="3">
    <location>
        <begin position="230"/>
        <end position="337"/>
    </location>
</feature>
<dbReference type="InterPro" id="IPR006597">
    <property type="entry name" value="Sel1-like"/>
</dbReference>